<dbReference type="AlphaFoldDB" id="A0A7R9B7I8"/>
<gene>
    <name evidence="1" type="ORF">TSIB3V08_LOCUS11400</name>
</gene>
<protein>
    <submittedName>
        <fullName evidence="1">Uncharacterized protein</fullName>
    </submittedName>
</protein>
<proteinExistence type="predicted"/>
<sequence>MRVDCPLVLAGGKPYMVTVRMPASDSAVLYGGWPWNYKVHLRPFQCGINQGEGVGVAHFWYRYEDDCPVTVPKPSSLLLEPLISDHPLVVRLFQNVNCFFLLTRECQSSDIVGGKGSSLALLSTLRDQHSVTKCYITLVSAPSERTHVREHTQQVFWNTDPCYFVDLSSPEYLGKPPLPFPGLWWKRSAMLASQEVVRKSSSDIPMVSWIIDPKLPSEHLMEELVPLGVSTHYVGTTGNGLSATIRQKVQVLVPPGLCLTVAAFQTQLEECSQLQKEITTLEQIVQGKLSGDLKQQCEKYAL</sequence>
<evidence type="ECO:0000313" key="1">
    <source>
        <dbReference type="EMBL" id="CAD7267393.1"/>
    </source>
</evidence>
<organism evidence="1">
    <name type="scientific">Timema shepardi</name>
    <name type="common">Walking stick</name>
    <dbReference type="NCBI Taxonomy" id="629360"/>
    <lineage>
        <taxon>Eukaryota</taxon>
        <taxon>Metazoa</taxon>
        <taxon>Ecdysozoa</taxon>
        <taxon>Arthropoda</taxon>
        <taxon>Hexapoda</taxon>
        <taxon>Insecta</taxon>
        <taxon>Pterygota</taxon>
        <taxon>Neoptera</taxon>
        <taxon>Polyneoptera</taxon>
        <taxon>Phasmatodea</taxon>
        <taxon>Timematodea</taxon>
        <taxon>Timematoidea</taxon>
        <taxon>Timematidae</taxon>
        <taxon>Timema</taxon>
    </lineage>
</organism>
<accession>A0A7R9B7I8</accession>
<name>A0A7R9B7I8_TIMSH</name>
<reference evidence="1" key="1">
    <citation type="submission" date="2020-11" db="EMBL/GenBank/DDBJ databases">
        <authorList>
            <person name="Tran Van P."/>
        </authorList>
    </citation>
    <scope>NUCLEOTIDE SEQUENCE</scope>
</reference>
<dbReference type="EMBL" id="OC009095">
    <property type="protein sequence ID" value="CAD7267393.1"/>
    <property type="molecule type" value="Genomic_DNA"/>
</dbReference>